<dbReference type="EMBL" id="SMBY01000016">
    <property type="protein sequence ID" value="TCV02533.1"/>
    <property type="molecule type" value="Genomic_DNA"/>
</dbReference>
<feature type="binding site" evidence="6">
    <location>
        <position position="74"/>
    </location>
    <ligand>
        <name>S-adenosyl-L-methionine</name>
        <dbReference type="ChEBI" id="CHEBI:59789"/>
    </ligand>
</feature>
<dbReference type="Gene3D" id="3.40.50.150">
    <property type="entry name" value="Vaccinia Virus protein VP39"/>
    <property type="match status" value="1"/>
</dbReference>
<evidence type="ECO:0000256" key="2">
    <source>
        <dbReference type="ARBA" id="ARBA00022603"/>
    </source>
</evidence>
<dbReference type="UniPathway" id="UPA00079">
    <property type="reaction ID" value="UER00169"/>
</dbReference>
<dbReference type="InterPro" id="IPR004033">
    <property type="entry name" value="UbiE/COQ5_MeTrFase"/>
</dbReference>
<dbReference type="OrthoDB" id="9808140at2"/>
<dbReference type="UniPathway" id="UPA00232"/>
<comment type="similarity">
    <text evidence="6">Belongs to the class I-like SAM-binding methyltransferase superfamily. MenG/UbiE family.</text>
</comment>
<keyword evidence="2 6" id="KW-0489">Methyltransferase</keyword>
<keyword evidence="4 6" id="KW-0831">Ubiquinone biosynthesis</keyword>
<evidence type="ECO:0000313" key="7">
    <source>
        <dbReference type="EMBL" id="TCV02533.1"/>
    </source>
</evidence>
<dbReference type="AlphaFoldDB" id="A0A4R3VEY3"/>
<dbReference type="EC" id="2.1.1.201" evidence="6"/>
<name>A0A4R3VEY3_9GAMM</name>
<proteinExistence type="inferred from homology"/>
<dbReference type="PANTHER" id="PTHR43591">
    <property type="entry name" value="METHYLTRANSFERASE"/>
    <property type="match status" value="1"/>
</dbReference>
<dbReference type="InterPro" id="IPR029063">
    <property type="entry name" value="SAM-dependent_MTases_sf"/>
</dbReference>
<dbReference type="NCBIfam" id="TIGR01934">
    <property type="entry name" value="MenG_MenH_UbiE"/>
    <property type="match status" value="1"/>
</dbReference>
<dbReference type="EC" id="2.1.1.163" evidence="6"/>
<dbReference type="PANTHER" id="PTHR43591:SF24">
    <property type="entry name" value="2-METHOXY-6-POLYPRENYL-1,4-BENZOQUINOL METHYLASE, MITOCHONDRIAL"/>
    <property type="match status" value="1"/>
</dbReference>
<keyword evidence="8" id="KW-1185">Reference proteome</keyword>
<dbReference type="NCBIfam" id="NF001242">
    <property type="entry name" value="PRK00216.1-3"/>
    <property type="match status" value="1"/>
</dbReference>
<feature type="binding site" evidence="6">
    <location>
        <position position="140"/>
    </location>
    <ligand>
        <name>S-adenosyl-L-methionine</name>
        <dbReference type="ChEBI" id="CHEBI:59789"/>
    </ligand>
</feature>
<dbReference type="GO" id="GO:0032259">
    <property type="term" value="P:methylation"/>
    <property type="evidence" value="ECO:0007669"/>
    <property type="project" value="UniProtKB-KW"/>
</dbReference>
<dbReference type="FunFam" id="3.40.50.150:FF:000014">
    <property type="entry name" value="Ubiquinone/menaquinone biosynthesis C-methyltransferase UbiE"/>
    <property type="match status" value="1"/>
</dbReference>
<evidence type="ECO:0000256" key="4">
    <source>
        <dbReference type="ARBA" id="ARBA00022688"/>
    </source>
</evidence>
<dbReference type="PROSITE" id="PS51608">
    <property type="entry name" value="SAM_MT_UBIE"/>
    <property type="match status" value="1"/>
</dbReference>
<gene>
    <name evidence="6" type="primary">ubiE</name>
    <name evidence="7" type="ORF">EDC54_11640</name>
</gene>
<comment type="catalytic activity">
    <reaction evidence="6">
        <text>a 2-methoxy-6-(all-trans-polyprenyl)benzene-1,4-diol + S-adenosyl-L-methionine = a 5-methoxy-2-methyl-3-(all-trans-polyprenyl)benzene-1,4-diol + S-adenosyl-L-homocysteine + H(+)</text>
        <dbReference type="Rhea" id="RHEA:28286"/>
        <dbReference type="Rhea" id="RHEA-COMP:10858"/>
        <dbReference type="Rhea" id="RHEA-COMP:10859"/>
        <dbReference type="ChEBI" id="CHEBI:15378"/>
        <dbReference type="ChEBI" id="CHEBI:57856"/>
        <dbReference type="ChEBI" id="CHEBI:59789"/>
        <dbReference type="ChEBI" id="CHEBI:84166"/>
        <dbReference type="ChEBI" id="CHEBI:84167"/>
        <dbReference type="EC" id="2.1.1.201"/>
    </reaction>
</comment>
<dbReference type="Pfam" id="PF01209">
    <property type="entry name" value="Ubie_methyltran"/>
    <property type="match status" value="1"/>
</dbReference>
<comment type="pathway">
    <text evidence="6">Cofactor biosynthesis; ubiquinone biosynthesis.</text>
</comment>
<dbReference type="HAMAP" id="MF_01813">
    <property type="entry name" value="MenG_UbiE_methyltr"/>
    <property type="match status" value="1"/>
</dbReference>
<sequence length="251" mass="27993">MASEQEKTADFGFRTVAKDEKEVMVAEVFHSVAAKYDLMNDLMSFGIHRIWKRFTIECSGIRRNQCVLDLAGGTGDLTARFSRMVGEGGEVILADINASMLKVGREKLRNKGIIDNINYVQANAEALPFPDNTFDCITISFGLRNVTDKNKALRSMYRVLKPGGRLLVLEFSKPVVKPLSKVYDAYSFHILPKIGEVVASDAGSYRYLAESIRMHPDQETLKGMMSDAGFDSVNYFNLTGGIVALHRGFKF</sequence>
<comment type="catalytic activity">
    <reaction evidence="6">
        <text>a 2-demethylmenaquinol + S-adenosyl-L-methionine = a menaquinol + S-adenosyl-L-homocysteine + H(+)</text>
        <dbReference type="Rhea" id="RHEA:42640"/>
        <dbReference type="Rhea" id="RHEA-COMP:9539"/>
        <dbReference type="Rhea" id="RHEA-COMP:9563"/>
        <dbReference type="ChEBI" id="CHEBI:15378"/>
        <dbReference type="ChEBI" id="CHEBI:18151"/>
        <dbReference type="ChEBI" id="CHEBI:55437"/>
        <dbReference type="ChEBI" id="CHEBI:57856"/>
        <dbReference type="ChEBI" id="CHEBI:59789"/>
        <dbReference type="EC" id="2.1.1.163"/>
    </reaction>
</comment>
<accession>A0A4R3VEY3</accession>
<keyword evidence="3 6" id="KW-0808">Transferase</keyword>
<dbReference type="GO" id="GO:0008425">
    <property type="term" value="F:2-methoxy-6-polyprenyl-1,4-benzoquinol methyltransferase activity"/>
    <property type="evidence" value="ECO:0007669"/>
    <property type="project" value="UniProtKB-UniRule"/>
</dbReference>
<dbReference type="PROSITE" id="PS01183">
    <property type="entry name" value="UBIE_1"/>
    <property type="match status" value="1"/>
</dbReference>
<protein>
    <recommendedName>
        <fullName evidence="6">Ubiquinone/menaquinone biosynthesis C-methyltransferase UbiE</fullName>
        <ecNumber evidence="6">2.1.1.163</ecNumber>
        <ecNumber evidence="6">2.1.1.201</ecNumber>
    </recommendedName>
    <alternativeName>
        <fullName evidence="6">2-methoxy-6-polyprenyl-1,4-benzoquinol methylase</fullName>
    </alternativeName>
    <alternativeName>
        <fullName evidence="6">Demethylmenaquinone methyltransferase</fullName>
    </alternativeName>
</protein>
<dbReference type="GO" id="GO:0009234">
    <property type="term" value="P:menaquinone biosynthetic process"/>
    <property type="evidence" value="ECO:0007669"/>
    <property type="project" value="UniProtKB-UniRule"/>
</dbReference>
<comment type="caution">
    <text evidence="7">The sequence shown here is derived from an EMBL/GenBank/DDBJ whole genome shotgun (WGS) entry which is preliminary data.</text>
</comment>
<dbReference type="NCBIfam" id="NF001240">
    <property type="entry name" value="PRK00216.1-1"/>
    <property type="match status" value="1"/>
</dbReference>
<keyword evidence="5 6" id="KW-0949">S-adenosyl-L-methionine</keyword>
<feature type="binding site" evidence="6">
    <location>
        <begin position="123"/>
        <end position="124"/>
    </location>
    <ligand>
        <name>S-adenosyl-L-methionine</name>
        <dbReference type="ChEBI" id="CHEBI:59789"/>
    </ligand>
</feature>
<dbReference type="Proteomes" id="UP000295433">
    <property type="component" value="Unassembled WGS sequence"/>
</dbReference>
<dbReference type="CDD" id="cd02440">
    <property type="entry name" value="AdoMet_MTases"/>
    <property type="match status" value="1"/>
</dbReference>
<evidence type="ECO:0000313" key="8">
    <source>
        <dbReference type="Proteomes" id="UP000295433"/>
    </source>
</evidence>
<keyword evidence="1 6" id="KW-0474">Menaquinone biosynthesis</keyword>
<evidence type="ECO:0000256" key="1">
    <source>
        <dbReference type="ARBA" id="ARBA00022428"/>
    </source>
</evidence>
<comment type="pathway">
    <text evidence="6">Quinol/quinone metabolism; menaquinone biosynthesis; menaquinol from 1,4-dihydroxy-2-naphthoate: step 2/2.</text>
</comment>
<evidence type="ECO:0000256" key="3">
    <source>
        <dbReference type="ARBA" id="ARBA00022679"/>
    </source>
</evidence>
<reference evidence="7 8" key="1">
    <citation type="submission" date="2019-03" db="EMBL/GenBank/DDBJ databases">
        <title>Genomic Encyclopedia of Type Strains, Phase IV (KMG-IV): sequencing the most valuable type-strain genomes for metagenomic binning, comparative biology and taxonomic classification.</title>
        <authorList>
            <person name="Goeker M."/>
        </authorList>
    </citation>
    <scope>NUCLEOTIDE SEQUENCE [LARGE SCALE GENOMIC DNA]</scope>
    <source>
        <strain evidence="7 8">DSM 16730</strain>
    </source>
</reference>
<dbReference type="GO" id="GO:0043770">
    <property type="term" value="F:demethylmenaquinone methyltransferase activity"/>
    <property type="evidence" value="ECO:0007669"/>
    <property type="project" value="UniProtKB-UniRule"/>
</dbReference>
<dbReference type="NCBIfam" id="NF001244">
    <property type="entry name" value="PRK00216.1-5"/>
    <property type="match status" value="1"/>
</dbReference>
<evidence type="ECO:0000256" key="6">
    <source>
        <dbReference type="HAMAP-Rule" id="MF_01813"/>
    </source>
</evidence>
<comment type="function">
    <text evidence="6">Methyltransferase required for the conversion of demethylmenaquinol (DMKH2) to menaquinol (MKH2) and the conversion of 2-polyprenyl-6-methoxy-1,4-benzoquinol (DDMQH2) to 2-polyprenyl-3-methyl-6-methoxy-1,4-benzoquinol (DMQH2).</text>
</comment>
<dbReference type="GO" id="GO:0009060">
    <property type="term" value="P:aerobic respiration"/>
    <property type="evidence" value="ECO:0007669"/>
    <property type="project" value="UniProtKB-UniRule"/>
</dbReference>
<organism evidence="7 8">
    <name type="scientific">Samsonia erythrinae</name>
    <dbReference type="NCBI Taxonomy" id="160434"/>
    <lineage>
        <taxon>Bacteria</taxon>
        <taxon>Pseudomonadati</taxon>
        <taxon>Pseudomonadota</taxon>
        <taxon>Gammaproteobacteria</taxon>
        <taxon>Enterobacterales</taxon>
        <taxon>Pectobacteriaceae</taxon>
        <taxon>Samsonia</taxon>
    </lineage>
</organism>
<dbReference type="InterPro" id="IPR023576">
    <property type="entry name" value="UbiE/COQ5_MeTrFase_CS"/>
</dbReference>
<dbReference type="PROSITE" id="PS01184">
    <property type="entry name" value="UBIE_2"/>
    <property type="match status" value="1"/>
</dbReference>
<dbReference type="RefSeq" id="WP_132459028.1">
    <property type="nucleotide sequence ID" value="NZ_JAWIZJ010000016.1"/>
</dbReference>
<dbReference type="SUPFAM" id="SSF53335">
    <property type="entry name" value="S-adenosyl-L-methionine-dependent methyltransferases"/>
    <property type="match status" value="1"/>
</dbReference>
<evidence type="ECO:0000256" key="5">
    <source>
        <dbReference type="ARBA" id="ARBA00022691"/>
    </source>
</evidence>
<feature type="binding site" evidence="6">
    <location>
        <position position="95"/>
    </location>
    <ligand>
        <name>S-adenosyl-L-methionine</name>
        <dbReference type="ChEBI" id="CHEBI:59789"/>
    </ligand>
</feature>